<evidence type="ECO:0000256" key="1">
    <source>
        <dbReference type="ARBA" id="ARBA00022786"/>
    </source>
</evidence>
<keyword evidence="5" id="KW-1185">Reference proteome</keyword>
<dbReference type="InterPro" id="IPR043454">
    <property type="entry name" value="NPH3/RPT2-like"/>
</dbReference>
<name>A0A8J5FAQ3_ZINOF</name>
<dbReference type="EMBL" id="JACMSC010000016">
    <property type="protein sequence ID" value="KAG6482453.1"/>
    <property type="molecule type" value="Genomic_DNA"/>
</dbReference>
<sequence>MSLVEESDAVAEENINAVRFDVMPEGMEHAVTTVHTAEEVDLIDRIIVKIVNNSCKEQVAAGLLDLEQSSALDLTNWWGEALAALSSNLFQRVIKVMKAKKGTITRILMNYAQSSVQGGLSSEEQTLANQKIIVETIAGLLPTQRRKCDAPIAFLRGF</sequence>
<evidence type="ECO:0000256" key="2">
    <source>
        <dbReference type="PROSITE-ProRule" id="PRU00982"/>
    </source>
</evidence>
<evidence type="ECO:0000259" key="3">
    <source>
        <dbReference type="PROSITE" id="PS51649"/>
    </source>
</evidence>
<dbReference type="AlphaFoldDB" id="A0A8J5FAQ3"/>
<dbReference type="GO" id="GO:0016567">
    <property type="term" value="P:protein ubiquitination"/>
    <property type="evidence" value="ECO:0007669"/>
    <property type="project" value="UniProtKB-UniPathway"/>
</dbReference>
<dbReference type="Pfam" id="PF03000">
    <property type="entry name" value="NPH3"/>
    <property type="match status" value="1"/>
</dbReference>
<accession>A0A8J5FAQ3</accession>
<evidence type="ECO:0000313" key="4">
    <source>
        <dbReference type="EMBL" id="KAG6482453.1"/>
    </source>
</evidence>
<dbReference type="Proteomes" id="UP000734854">
    <property type="component" value="Unassembled WGS sequence"/>
</dbReference>
<organism evidence="4 5">
    <name type="scientific">Zingiber officinale</name>
    <name type="common">Ginger</name>
    <name type="synonym">Amomum zingiber</name>
    <dbReference type="NCBI Taxonomy" id="94328"/>
    <lineage>
        <taxon>Eukaryota</taxon>
        <taxon>Viridiplantae</taxon>
        <taxon>Streptophyta</taxon>
        <taxon>Embryophyta</taxon>
        <taxon>Tracheophyta</taxon>
        <taxon>Spermatophyta</taxon>
        <taxon>Magnoliopsida</taxon>
        <taxon>Liliopsida</taxon>
        <taxon>Zingiberales</taxon>
        <taxon>Zingiberaceae</taxon>
        <taxon>Zingiber</taxon>
    </lineage>
</organism>
<comment type="caution">
    <text evidence="4">The sequence shown here is derived from an EMBL/GenBank/DDBJ whole genome shotgun (WGS) entry which is preliminary data.</text>
</comment>
<dbReference type="UniPathway" id="UPA00143"/>
<gene>
    <name evidence="4" type="ORF">ZIOFF_059084</name>
</gene>
<dbReference type="PROSITE" id="PS51649">
    <property type="entry name" value="NPH3"/>
    <property type="match status" value="1"/>
</dbReference>
<keyword evidence="1" id="KW-0833">Ubl conjugation pathway</keyword>
<evidence type="ECO:0000313" key="5">
    <source>
        <dbReference type="Proteomes" id="UP000734854"/>
    </source>
</evidence>
<feature type="domain" description="NPH3" evidence="3">
    <location>
        <begin position="76"/>
        <end position="158"/>
    </location>
</feature>
<comment type="similarity">
    <text evidence="2">Belongs to the NPH3 family.</text>
</comment>
<dbReference type="PANTHER" id="PTHR32370">
    <property type="entry name" value="OS12G0117600 PROTEIN"/>
    <property type="match status" value="1"/>
</dbReference>
<dbReference type="InterPro" id="IPR027356">
    <property type="entry name" value="NPH3_dom"/>
</dbReference>
<reference evidence="4 5" key="1">
    <citation type="submission" date="2020-08" db="EMBL/GenBank/DDBJ databases">
        <title>Plant Genome Project.</title>
        <authorList>
            <person name="Zhang R.-G."/>
        </authorList>
    </citation>
    <scope>NUCLEOTIDE SEQUENCE [LARGE SCALE GENOMIC DNA]</scope>
    <source>
        <tissue evidence="4">Rhizome</tissue>
    </source>
</reference>
<proteinExistence type="inferred from homology"/>
<protein>
    <recommendedName>
        <fullName evidence="3">NPH3 domain-containing protein</fullName>
    </recommendedName>
</protein>